<accession>A0A0F4IWI5</accession>
<feature type="domain" description="NAD(P)-binding" evidence="2">
    <location>
        <begin position="17"/>
        <end position="113"/>
    </location>
</feature>
<dbReference type="InterPro" id="IPR051604">
    <property type="entry name" value="Ergot_Alk_Oxidoreductase"/>
</dbReference>
<dbReference type="Gene3D" id="3.40.50.720">
    <property type="entry name" value="NAD(P)-binding Rossmann-like Domain"/>
    <property type="match status" value="1"/>
</dbReference>
<evidence type="ECO:0000256" key="1">
    <source>
        <dbReference type="SAM" id="MobiDB-lite"/>
    </source>
</evidence>
<keyword evidence="4" id="KW-1185">Reference proteome</keyword>
<dbReference type="AlphaFoldDB" id="A0A0F4IWI5"/>
<evidence type="ECO:0000259" key="2">
    <source>
        <dbReference type="Pfam" id="PF13460"/>
    </source>
</evidence>
<evidence type="ECO:0000313" key="3">
    <source>
        <dbReference type="EMBL" id="KJY25828.1"/>
    </source>
</evidence>
<dbReference type="Gene3D" id="3.90.25.10">
    <property type="entry name" value="UDP-galactose 4-epimerase, domain 1"/>
    <property type="match status" value="1"/>
</dbReference>
<dbReference type="Proteomes" id="UP000033551">
    <property type="component" value="Unassembled WGS sequence"/>
</dbReference>
<feature type="region of interest" description="Disordered" evidence="1">
    <location>
        <begin position="264"/>
        <end position="294"/>
    </location>
</feature>
<dbReference type="EMBL" id="JZWV01001020">
    <property type="protein sequence ID" value="KJY25828.1"/>
    <property type="molecule type" value="Genomic_DNA"/>
</dbReference>
<name>A0A0F4IWI5_9ACTN</name>
<gene>
    <name evidence="3" type="ORF">VR44_31490</name>
</gene>
<dbReference type="Pfam" id="PF13460">
    <property type="entry name" value="NAD_binding_10"/>
    <property type="match status" value="1"/>
</dbReference>
<dbReference type="InterPro" id="IPR016040">
    <property type="entry name" value="NAD(P)-bd_dom"/>
</dbReference>
<protein>
    <submittedName>
        <fullName evidence="3">Oxidoreductase</fullName>
    </submittedName>
</protein>
<dbReference type="PATRIC" id="fig|68223.7.peg.2793"/>
<sequence length="294" mass="31095">MTTNAPLPPVGTTLVTGATGTTGSRTCAQLTAAGHTVKAAGRRATPVPGTEAVAFDWYDAATHAAALDGVDRVYVVPPVGDPDPAAVVLPFLRRARAVGVRRAVLLSASSIQKGGPAVGRVHEALPGIFDEWAVLRPSWFMQNFSGDHMHAHGIRTDGVIHTATGTGRVGFVDAEDIAAVAARALTGPRAPNTDLVLTGPETLSYDDIAAIVAEATGRPVLHRPLSHRELRGRLTALMPEEFATLLADMDEAIAMGAEDRVTDSVRSVTGRPARDFRSVMDRERDHGRGGVRRR</sequence>
<dbReference type="RefSeq" id="WP_045951032.1">
    <property type="nucleotide sequence ID" value="NZ_JZWV01001020.1"/>
</dbReference>
<comment type="caution">
    <text evidence="3">The sequence shown here is derived from an EMBL/GenBank/DDBJ whole genome shotgun (WGS) entry which is preliminary data.</text>
</comment>
<organism evidence="3 4">
    <name type="scientific">Streptomyces katrae</name>
    <dbReference type="NCBI Taxonomy" id="68223"/>
    <lineage>
        <taxon>Bacteria</taxon>
        <taxon>Bacillati</taxon>
        <taxon>Actinomycetota</taxon>
        <taxon>Actinomycetes</taxon>
        <taxon>Kitasatosporales</taxon>
        <taxon>Streptomycetaceae</taxon>
        <taxon>Streptomyces</taxon>
    </lineage>
</organism>
<dbReference type="OrthoDB" id="3250520at2"/>
<evidence type="ECO:0000313" key="4">
    <source>
        <dbReference type="Proteomes" id="UP000033551"/>
    </source>
</evidence>
<proteinExistence type="predicted"/>
<dbReference type="PANTHER" id="PTHR43162">
    <property type="match status" value="1"/>
</dbReference>
<feature type="compositionally biased region" description="Basic and acidic residues" evidence="1">
    <location>
        <begin position="272"/>
        <end position="288"/>
    </location>
</feature>
<dbReference type="SUPFAM" id="SSF51735">
    <property type="entry name" value="NAD(P)-binding Rossmann-fold domains"/>
    <property type="match status" value="1"/>
</dbReference>
<dbReference type="PANTHER" id="PTHR43162:SF1">
    <property type="entry name" value="PRESTALK A DIFFERENTIATION PROTEIN A"/>
    <property type="match status" value="1"/>
</dbReference>
<dbReference type="InterPro" id="IPR036291">
    <property type="entry name" value="NAD(P)-bd_dom_sf"/>
</dbReference>
<reference evidence="3 4" key="1">
    <citation type="submission" date="2015-02" db="EMBL/GenBank/DDBJ databases">
        <authorList>
            <person name="Ju K.-S."/>
            <person name="Doroghazi J.R."/>
            <person name="Metcalf W."/>
        </authorList>
    </citation>
    <scope>NUCLEOTIDE SEQUENCE [LARGE SCALE GENOMIC DNA]</scope>
    <source>
        <strain evidence="3 4">NRRL ISP-5550</strain>
    </source>
</reference>